<keyword evidence="3" id="KW-1185">Reference proteome</keyword>
<dbReference type="AlphaFoldDB" id="A0A9J5YYV8"/>
<evidence type="ECO:0000313" key="2">
    <source>
        <dbReference type="EMBL" id="KAG5605859.1"/>
    </source>
</evidence>
<feature type="compositionally biased region" description="Polar residues" evidence="1">
    <location>
        <begin position="78"/>
        <end position="88"/>
    </location>
</feature>
<dbReference type="EMBL" id="JACXVP010000005">
    <property type="protein sequence ID" value="KAG5605859.1"/>
    <property type="molecule type" value="Genomic_DNA"/>
</dbReference>
<feature type="compositionally biased region" description="Basic and acidic residues" evidence="1">
    <location>
        <begin position="57"/>
        <end position="66"/>
    </location>
</feature>
<gene>
    <name evidence="2" type="ORF">H5410_027351</name>
</gene>
<protein>
    <submittedName>
        <fullName evidence="2">Uncharacterized protein</fullName>
    </submittedName>
</protein>
<evidence type="ECO:0000256" key="1">
    <source>
        <dbReference type="SAM" id="MobiDB-lite"/>
    </source>
</evidence>
<feature type="region of interest" description="Disordered" evidence="1">
    <location>
        <begin position="50"/>
        <end position="88"/>
    </location>
</feature>
<accession>A0A9J5YYV8</accession>
<dbReference type="Proteomes" id="UP000824120">
    <property type="component" value="Chromosome 5"/>
</dbReference>
<proteinExistence type="predicted"/>
<sequence length="88" mass="9917">MLILSQYLMKTFKFQGRTPPFVPVREALKNKDQKAMKEQSALHRIFSRSITIPPNGPEREDAEGKHKIAIKQKKGESPSHSATSTNLA</sequence>
<reference evidence="2 3" key="1">
    <citation type="submission" date="2020-09" db="EMBL/GenBank/DDBJ databases">
        <title>De no assembly of potato wild relative species, Solanum commersonii.</title>
        <authorList>
            <person name="Cho K."/>
        </authorList>
    </citation>
    <scope>NUCLEOTIDE SEQUENCE [LARGE SCALE GENOMIC DNA]</scope>
    <source>
        <strain evidence="2">LZ3.2</strain>
        <tissue evidence="2">Leaf</tissue>
    </source>
</reference>
<organism evidence="2 3">
    <name type="scientific">Solanum commersonii</name>
    <name type="common">Commerson's wild potato</name>
    <name type="synonym">Commerson's nightshade</name>
    <dbReference type="NCBI Taxonomy" id="4109"/>
    <lineage>
        <taxon>Eukaryota</taxon>
        <taxon>Viridiplantae</taxon>
        <taxon>Streptophyta</taxon>
        <taxon>Embryophyta</taxon>
        <taxon>Tracheophyta</taxon>
        <taxon>Spermatophyta</taxon>
        <taxon>Magnoliopsida</taxon>
        <taxon>eudicotyledons</taxon>
        <taxon>Gunneridae</taxon>
        <taxon>Pentapetalae</taxon>
        <taxon>asterids</taxon>
        <taxon>lamiids</taxon>
        <taxon>Solanales</taxon>
        <taxon>Solanaceae</taxon>
        <taxon>Solanoideae</taxon>
        <taxon>Solaneae</taxon>
        <taxon>Solanum</taxon>
    </lineage>
</organism>
<name>A0A9J5YYV8_SOLCO</name>
<evidence type="ECO:0000313" key="3">
    <source>
        <dbReference type="Proteomes" id="UP000824120"/>
    </source>
</evidence>
<comment type="caution">
    <text evidence="2">The sequence shown here is derived from an EMBL/GenBank/DDBJ whole genome shotgun (WGS) entry which is preliminary data.</text>
</comment>